<dbReference type="PANTHER" id="PTHR12751">
    <property type="entry name" value="PHOSPHATASE AND ACTIN REGULATOR PHACTR"/>
    <property type="match status" value="1"/>
</dbReference>
<feature type="compositionally biased region" description="Basic residues" evidence="5">
    <location>
        <begin position="61"/>
        <end position="81"/>
    </location>
</feature>
<evidence type="ECO:0000256" key="2">
    <source>
        <dbReference type="ARBA" id="ARBA00022737"/>
    </source>
</evidence>
<comment type="similarity">
    <text evidence="1">Belongs to the phosphatase and actin regulator family.</text>
</comment>
<keyword evidence="2" id="KW-0677">Repeat</keyword>
<dbReference type="PROSITE" id="PS51073">
    <property type="entry name" value="RPEL"/>
    <property type="match status" value="3"/>
</dbReference>
<dbReference type="InterPro" id="IPR004018">
    <property type="entry name" value="RPEL_repeat"/>
</dbReference>
<evidence type="ECO:0000256" key="3">
    <source>
        <dbReference type="ARBA" id="ARBA00023203"/>
    </source>
</evidence>
<dbReference type="SMART" id="SM00707">
    <property type="entry name" value="RPEL"/>
    <property type="match status" value="3"/>
</dbReference>
<keyword evidence="3" id="KW-0009">Actin-binding</keyword>
<feature type="compositionally biased region" description="Polar residues" evidence="5">
    <location>
        <begin position="153"/>
        <end position="163"/>
    </location>
</feature>
<feature type="compositionally biased region" description="Basic and acidic residues" evidence="5">
    <location>
        <begin position="304"/>
        <end position="313"/>
    </location>
</feature>
<evidence type="ECO:0000256" key="5">
    <source>
        <dbReference type="SAM" id="MobiDB-lite"/>
    </source>
</evidence>
<dbReference type="Pfam" id="PF02755">
    <property type="entry name" value="RPEL"/>
    <property type="match status" value="2"/>
</dbReference>
<accession>A0A8B7YED9</accession>
<proteinExistence type="inferred from homology"/>
<dbReference type="GeneID" id="110979352"/>
<feature type="compositionally biased region" description="Low complexity" evidence="5">
    <location>
        <begin position="112"/>
        <end position="126"/>
    </location>
</feature>
<sequence length="490" mass="53852">MDLAPKRVSCVSAGDADIRQRLPAGFLVRRACSTDDIQVSYSSDNATPEVKGTMTPPVERKTKKSTIPRFFKPWKWKRKKKADVGKEPIQAYGNEVPDSSNQPLSPAQEVSTPAAPDATATNPEAAYSSDTSGGPECVPTSEMTDQPAVGSPEVTQVEINSTDPDVPSVTAEPVPDAAPATLTSPGGISPPLPEKTGRVSPALPPKKSVSPAVPPKQGVRIGGVGIAADVQVAGSPAVNHTGHSVGFAPHDRGQQVPRAVGFGSHARNIPDADGDARDPTPVAGQCNGDINHANDSDEDSLSDYDNKENAHEDSDSDDDYNTSLVARVKRNDSLAFHLRNRPTREALQARNILPQKTDNEKKELMNAIGTKLVRRLSQRPTQEELEQRNIYKAQSSGLTEKEQKEERKRILVRKLSFRPTVEELRQRNIIKFNEYVEVMEAFDYDRKADKPWTKLTPQDKASIRKELNDYKSEEMDVHEDSKKYTRFHRP</sequence>
<dbReference type="AlphaFoldDB" id="A0A8B7YED9"/>
<evidence type="ECO:0000313" key="7">
    <source>
        <dbReference type="RefSeq" id="XP_022090765.1"/>
    </source>
</evidence>
<dbReference type="GO" id="GO:0030036">
    <property type="term" value="P:actin cytoskeleton organization"/>
    <property type="evidence" value="ECO:0007669"/>
    <property type="project" value="TreeGrafter"/>
</dbReference>
<protein>
    <submittedName>
        <fullName evidence="7">Phosphatase and actin regulator 4-like isoform X1</fullName>
    </submittedName>
</protein>
<dbReference type="OrthoDB" id="5563016at2759"/>
<dbReference type="Gene3D" id="6.10.140.1750">
    <property type="match status" value="1"/>
</dbReference>
<feature type="region of interest" description="Disordered" evidence="5">
    <location>
        <begin position="237"/>
        <end position="321"/>
    </location>
</feature>
<feature type="repeat" description="RPEL" evidence="4">
    <location>
        <begin position="370"/>
        <end position="395"/>
    </location>
</feature>
<name>A0A8B7YED9_ACAPL</name>
<dbReference type="PANTHER" id="PTHR12751:SF18">
    <property type="entry name" value="PHOSPHATASE AND ACTIN REGULATOR 1"/>
    <property type="match status" value="1"/>
</dbReference>
<keyword evidence="6" id="KW-1185">Reference proteome</keyword>
<dbReference type="KEGG" id="aplc:110979352"/>
<evidence type="ECO:0000256" key="1">
    <source>
        <dbReference type="ARBA" id="ARBA00009795"/>
    </source>
</evidence>
<evidence type="ECO:0000256" key="4">
    <source>
        <dbReference type="PROSITE-ProRule" id="PRU00401"/>
    </source>
</evidence>
<dbReference type="GO" id="GO:0003779">
    <property type="term" value="F:actin binding"/>
    <property type="evidence" value="ECO:0007669"/>
    <property type="project" value="UniProtKB-KW"/>
</dbReference>
<feature type="repeat" description="RPEL" evidence="4">
    <location>
        <begin position="409"/>
        <end position="434"/>
    </location>
</feature>
<reference evidence="7" key="1">
    <citation type="submission" date="2025-08" db="UniProtKB">
        <authorList>
            <consortium name="RefSeq"/>
        </authorList>
    </citation>
    <scope>IDENTIFICATION</scope>
</reference>
<dbReference type="Gene3D" id="6.10.140.2130">
    <property type="match status" value="1"/>
</dbReference>
<dbReference type="Proteomes" id="UP000694845">
    <property type="component" value="Unplaced"/>
</dbReference>
<feature type="compositionally biased region" description="Basic and acidic residues" evidence="5">
    <location>
        <begin position="268"/>
        <end position="278"/>
    </location>
</feature>
<feature type="region of interest" description="Disordered" evidence="5">
    <location>
        <begin position="43"/>
        <end position="220"/>
    </location>
</feature>
<feature type="repeat" description="RPEL" evidence="4">
    <location>
        <begin position="332"/>
        <end position="357"/>
    </location>
</feature>
<feature type="compositionally biased region" description="Polar residues" evidence="5">
    <location>
        <begin position="97"/>
        <end position="111"/>
    </location>
</feature>
<organism evidence="6 7">
    <name type="scientific">Acanthaster planci</name>
    <name type="common">Crown-of-thorns starfish</name>
    <dbReference type="NCBI Taxonomy" id="133434"/>
    <lineage>
        <taxon>Eukaryota</taxon>
        <taxon>Metazoa</taxon>
        <taxon>Echinodermata</taxon>
        <taxon>Eleutherozoa</taxon>
        <taxon>Asterozoa</taxon>
        <taxon>Asteroidea</taxon>
        <taxon>Valvatacea</taxon>
        <taxon>Valvatida</taxon>
        <taxon>Acanthasteridae</taxon>
        <taxon>Acanthaster</taxon>
    </lineage>
</organism>
<dbReference type="RefSeq" id="XP_022090765.1">
    <property type="nucleotide sequence ID" value="XM_022235073.1"/>
</dbReference>
<gene>
    <name evidence="7" type="primary">LOC110979352</name>
</gene>
<evidence type="ECO:0000313" key="6">
    <source>
        <dbReference type="Proteomes" id="UP000694845"/>
    </source>
</evidence>